<dbReference type="PROSITE" id="PS00606">
    <property type="entry name" value="KS3_1"/>
    <property type="match status" value="1"/>
</dbReference>
<reference evidence="20 21" key="1">
    <citation type="submission" date="2016-06" db="EMBL/GenBank/DDBJ databases">
        <title>Draft genome of Moraxella lacunata CCUG 57757A.</title>
        <authorList>
            <person name="Salva-Serra F."/>
            <person name="Engstrom-Jakobsson H."/>
            <person name="Thorell K."/>
            <person name="Gonzales-Siles L."/>
            <person name="Karlsson R."/>
            <person name="Boulund F."/>
            <person name="Engstrand L."/>
            <person name="Kristiansson E."/>
            <person name="Moore E."/>
        </authorList>
    </citation>
    <scope>NUCLEOTIDE SEQUENCE [LARGE SCALE GENOMIC DNA]</scope>
    <source>
        <strain evidence="20 21">CCUG 57757A</strain>
    </source>
</reference>
<comment type="pathway">
    <text evidence="2">Lipid metabolism; fatty acid biosynthesis.</text>
</comment>
<evidence type="ECO:0000256" key="8">
    <source>
        <dbReference type="ARBA" id="ARBA00022679"/>
    </source>
</evidence>
<gene>
    <name evidence="20" type="ORF">A9309_12090</name>
</gene>
<evidence type="ECO:0000256" key="17">
    <source>
        <dbReference type="ARBA" id="ARBA00048506"/>
    </source>
</evidence>
<protein>
    <recommendedName>
        <fullName evidence="13">3-oxoacyl-[acyl-carrier-protein] synthase 1</fullName>
        <ecNumber evidence="5">2.3.1.41</ecNumber>
    </recommendedName>
    <alternativeName>
        <fullName evidence="14">3-oxoacyl-[acyl-carrier-protein] synthase I</fullName>
    </alternativeName>
    <alternativeName>
        <fullName evidence="15">Beta-ketoacyl-ACP synthase I</fullName>
    </alternativeName>
</protein>
<dbReference type="GO" id="GO:0006633">
    <property type="term" value="P:fatty acid biosynthetic process"/>
    <property type="evidence" value="ECO:0007669"/>
    <property type="project" value="UniProtKB-UniPathway"/>
</dbReference>
<feature type="domain" description="Ketosynthase family 3 (KS3)" evidence="19">
    <location>
        <begin position="1"/>
        <end position="407"/>
    </location>
</feature>
<comment type="subcellular location">
    <subcellularLocation>
        <location evidence="1">Cytoplasm</location>
    </subcellularLocation>
</comment>
<comment type="catalytic activity">
    <reaction evidence="16">
        <text>(3Z)-decenoyl-[ACP] + malonyl-[ACP] + H(+) = 3-oxo-(5Z)-dodecenoyl-[ACP] + holo-[ACP] + CO2</text>
        <dbReference type="Rhea" id="RHEA:54940"/>
        <dbReference type="Rhea" id="RHEA-COMP:9623"/>
        <dbReference type="Rhea" id="RHEA-COMP:9685"/>
        <dbReference type="Rhea" id="RHEA-COMP:9927"/>
        <dbReference type="Rhea" id="RHEA-COMP:14042"/>
        <dbReference type="ChEBI" id="CHEBI:15378"/>
        <dbReference type="ChEBI" id="CHEBI:16526"/>
        <dbReference type="ChEBI" id="CHEBI:64479"/>
        <dbReference type="ChEBI" id="CHEBI:78449"/>
        <dbReference type="ChEBI" id="CHEBI:78798"/>
        <dbReference type="ChEBI" id="CHEBI:138410"/>
    </reaction>
    <physiologicalReaction direction="left-to-right" evidence="16">
        <dbReference type="Rhea" id="RHEA:54941"/>
    </physiologicalReaction>
</comment>
<dbReference type="PROSITE" id="PS52004">
    <property type="entry name" value="KS3_2"/>
    <property type="match status" value="1"/>
</dbReference>
<keyword evidence="11" id="KW-0275">Fatty acid biosynthesis</keyword>
<dbReference type="EC" id="2.3.1.41" evidence="5"/>
<evidence type="ECO:0000256" key="18">
    <source>
        <dbReference type="RuleBase" id="RU003694"/>
    </source>
</evidence>
<evidence type="ECO:0000256" key="5">
    <source>
        <dbReference type="ARBA" id="ARBA00013191"/>
    </source>
</evidence>
<dbReference type="InterPro" id="IPR020841">
    <property type="entry name" value="PKS_Beta-ketoAc_synthase_dom"/>
</dbReference>
<evidence type="ECO:0000313" key="20">
    <source>
        <dbReference type="EMBL" id="OBX59031.1"/>
    </source>
</evidence>
<evidence type="ECO:0000256" key="15">
    <source>
        <dbReference type="ARBA" id="ARBA00042143"/>
    </source>
</evidence>
<dbReference type="InterPro" id="IPR014031">
    <property type="entry name" value="Ketoacyl_synth_C"/>
</dbReference>
<sequence length="410" mass="42162">MKRVVITGMGIVSNIGNDLATVTGNLKNGKSGIIFNQSYADNGFKSCVSGSIDQSTLDVSGIDRKLKRFMSDASLYAYVSALSAIDNAGLSLDDVADNVRVAVVAGSGGASTADVVGSVDNMKAKGLRGVGAMAVPKIMSSTVSATLATGLKIKGISYSLSSACATSSHCIGHAMELIQLGKADMVIAGGAESEHWTQSCMFDAMGAMSTSYNDTPTTASRPYDATRDGFVIAGGGGMVVVESLEHAQARGANILAEIVGYGATSDGAEMVAPSGEGATRCMQIALSQAGLDTVDYVNSHGTSTPLGDITELSAIADVFGGADKTPPISSTKSMTGHSLGAVGVQELIYCVLMMNNDFIAPSINITDMDEKAKPFDIVQTTRQTEINTAMSNSFGFGGTNSALVVRKFKG</sequence>
<organism evidence="20 21">
    <name type="scientific">Moraxella lacunata</name>
    <dbReference type="NCBI Taxonomy" id="477"/>
    <lineage>
        <taxon>Bacteria</taxon>
        <taxon>Pseudomonadati</taxon>
        <taxon>Pseudomonadota</taxon>
        <taxon>Gammaproteobacteria</taxon>
        <taxon>Moraxellales</taxon>
        <taxon>Moraxellaceae</taxon>
        <taxon>Moraxella</taxon>
    </lineage>
</organism>
<evidence type="ECO:0000256" key="9">
    <source>
        <dbReference type="ARBA" id="ARBA00022832"/>
    </source>
</evidence>
<evidence type="ECO:0000256" key="14">
    <source>
        <dbReference type="ARBA" id="ARBA00041620"/>
    </source>
</evidence>
<evidence type="ECO:0000256" key="7">
    <source>
        <dbReference type="ARBA" id="ARBA00022516"/>
    </source>
</evidence>
<dbReference type="UniPathway" id="UPA00094"/>
<dbReference type="Pfam" id="PF00109">
    <property type="entry name" value="ketoacyl-synt"/>
    <property type="match status" value="1"/>
</dbReference>
<dbReference type="CDD" id="cd00834">
    <property type="entry name" value="KAS_I_II"/>
    <property type="match status" value="1"/>
</dbReference>
<dbReference type="FunFam" id="3.40.47.10:FF:000006">
    <property type="entry name" value="3-oxoacyl-[acyl-carrier-protein] synthase I"/>
    <property type="match status" value="1"/>
</dbReference>
<dbReference type="Pfam" id="PF02801">
    <property type="entry name" value="Ketoacyl-synt_C"/>
    <property type="match status" value="1"/>
</dbReference>
<dbReference type="SMART" id="SM00825">
    <property type="entry name" value="PKS_KS"/>
    <property type="match status" value="1"/>
</dbReference>
<accession>A0A1B8PV81</accession>
<keyword evidence="10" id="KW-0443">Lipid metabolism</keyword>
<dbReference type="InterPro" id="IPR000794">
    <property type="entry name" value="Beta-ketoacyl_synthase"/>
</dbReference>
<dbReference type="OrthoDB" id="9808669at2"/>
<comment type="caution">
    <text evidence="20">The sequence shown here is derived from an EMBL/GenBank/DDBJ whole genome shotgun (WGS) entry which is preliminary data.</text>
</comment>
<evidence type="ECO:0000256" key="10">
    <source>
        <dbReference type="ARBA" id="ARBA00023098"/>
    </source>
</evidence>
<dbReference type="EMBL" id="LZMS01000120">
    <property type="protein sequence ID" value="OBX59031.1"/>
    <property type="molecule type" value="Genomic_DNA"/>
</dbReference>
<evidence type="ECO:0000256" key="1">
    <source>
        <dbReference type="ARBA" id="ARBA00004496"/>
    </source>
</evidence>
<evidence type="ECO:0000256" key="2">
    <source>
        <dbReference type="ARBA" id="ARBA00005194"/>
    </source>
</evidence>
<evidence type="ECO:0000259" key="19">
    <source>
        <dbReference type="PROSITE" id="PS52004"/>
    </source>
</evidence>
<evidence type="ECO:0000256" key="12">
    <source>
        <dbReference type="ARBA" id="ARBA00023315"/>
    </source>
</evidence>
<dbReference type="AlphaFoldDB" id="A0A1B8PV81"/>
<keyword evidence="6" id="KW-0963">Cytoplasm</keyword>
<keyword evidence="12" id="KW-0012">Acyltransferase</keyword>
<name>A0A1B8PV81_MORLA</name>
<dbReference type="InterPro" id="IPR016039">
    <property type="entry name" value="Thiolase-like"/>
</dbReference>
<evidence type="ECO:0000313" key="21">
    <source>
        <dbReference type="Proteomes" id="UP000092607"/>
    </source>
</evidence>
<dbReference type="PANTHER" id="PTHR11712:SF306">
    <property type="entry name" value="3-OXOACYL-[ACYL-CARRIER-PROTEIN] SYNTHASE 1"/>
    <property type="match status" value="1"/>
</dbReference>
<evidence type="ECO:0000256" key="6">
    <source>
        <dbReference type="ARBA" id="ARBA00022490"/>
    </source>
</evidence>
<dbReference type="SUPFAM" id="SSF53901">
    <property type="entry name" value="Thiolase-like"/>
    <property type="match status" value="2"/>
</dbReference>
<keyword evidence="9" id="KW-0276">Fatty acid metabolism</keyword>
<evidence type="ECO:0000256" key="4">
    <source>
        <dbReference type="ARBA" id="ARBA00011738"/>
    </source>
</evidence>
<proteinExistence type="inferred from homology"/>
<dbReference type="Proteomes" id="UP000092607">
    <property type="component" value="Unassembled WGS sequence"/>
</dbReference>
<keyword evidence="7" id="KW-0444">Lipid biosynthesis</keyword>
<keyword evidence="8 18" id="KW-0808">Transferase</keyword>
<comment type="similarity">
    <text evidence="3 18">Belongs to the thiolase-like superfamily. Beta-ketoacyl-ACP synthases family.</text>
</comment>
<dbReference type="Gene3D" id="3.40.47.10">
    <property type="match status" value="1"/>
</dbReference>
<dbReference type="GO" id="GO:0004315">
    <property type="term" value="F:3-oxoacyl-[acyl-carrier-protein] synthase activity"/>
    <property type="evidence" value="ECO:0007669"/>
    <property type="project" value="UniProtKB-EC"/>
</dbReference>
<dbReference type="InterPro" id="IPR018201">
    <property type="entry name" value="Ketoacyl_synth_AS"/>
</dbReference>
<evidence type="ECO:0000256" key="16">
    <source>
        <dbReference type="ARBA" id="ARBA00048121"/>
    </source>
</evidence>
<dbReference type="GO" id="GO:0005829">
    <property type="term" value="C:cytosol"/>
    <property type="evidence" value="ECO:0007669"/>
    <property type="project" value="TreeGrafter"/>
</dbReference>
<dbReference type="InterPro" id="IPR014030">
    <property type="entry name" value="Ketoacyl_synth_N"/>
</dbReference>
<dbReference type="PANTHER" id="PTHR11712">
    <property type="entry name" value="POLYKETIDE SYNTHASE-RELATED"/>
    <property type="match status" value="1"/>
</dbReference>
<evidence type="ECO:0000256" key="3">
    <source>
        <dbReference type="ARBA" id="ARBA00008467"/>
    </source>
</evidence>
<evidence type="ECO:0000256" key="11">
    <source>
        <dbReference type="ARBA" id="ARBA00023160"/>
    </source>
</evidence>
<evidence type="ECO:0000256" key="13">
    <source>
        <dbReference type="ARBA" id="ARBA00039450"/>
    </source>
</evidence>
<comment type="catalytic activity">
    <reaction evidence="17">
        <text>a fatty acyl-[ACP] + malonyl-[ACP] + H(+) = a 3-oxoacyl-[ACP] + holo-[ACP] + CO2</text>
        <dbReference type="Rhea" id="RHEA:22836"/>
        <dbReference type="Rhea" id="RHEA-COMP:9623"/>
        <dbReference type="Rhea" id="RHEA-COMP:9685"/>
        <dbReference type="Rhea" id="RHEA-COMP:9916"/>
        <dbReference type="Rhea" id="RHEA-COMP:14125"/>
        <dbReference type="ChEBI" id="CHEBI:15378"/>
        <dbReference type="ChEBI" id="CHEBI:16526"/>
        <dbReference type="ChEBI" id="CHEBI:64479"/>
        <dbReference type="ChEBI" id="CHEBI:78449"/>
        <dbReference type="ChEBI" id="CHEBI:78776"/>
        <dbReference type="ChEBI" id="CHEBI:138651"/>
        <dbReference type="EC" id="2.3.1.41"/>
    </reaction>
    <physiologicalReaction direction="left-to-right" evidence="17">
        <dbReference type="Rhea" id="RHEA:22837"/>
    </physiologicalReaction>
</comment>
<comment type="subunit">
    <text evidence="4">Homodimer.</text>
</comment>
<dbReference type="RefSeq" id="WP_065256218.1">
    <property type="nucleotide sequence ID" value="NZ_JARDJM010000076.1"/>
</dbReference>